<evidence type="ECO:0000256" key="1">
    <source>
        <dbReference type="ARBA" id="ARBA00023125"/>
    </source>
</evidence>
<dbReference type="EMBL" id="JAUOZU010000006">
    <property type="protein sequence ID" value="MDO6963745.1"/>
    <property type="molecule type" value="Genomic_DNA"/>
</dbReference>
<dbReference type="Proteomes" id="UP001174932">
    <property type="component" value="Unassembled WGS sequence"/>
</dbReference>
<name>A0ABT8YKG9_9HYPH</name>
<dbReference type="PANTHER" id="PTHR30055">
    <property type="entry name" value="HTH-TYPE TRANSCRIPTIONAL REGULATOR RUTR"/>
    <property type="match status" value="1"/>
</dbReference>
<accession>A0ABT8YKG9</accession>
<feature type="compositionally biased region" description="Polar residues" evidence="3">
    <location>
        <begin position="1"/>
        <end position="20"/>
    </location>
</feature>
<dbReference type="PANTHER" id="PTHR30055:SF146">
    <property type="entry name" value="HTH-TYPE TRANSCRIPTIONAL DUAL REGULATOR CECR"/>
    <property type="match status" value="1"/>
</dbReference>
<comment type="caution">
    <text evidence="5">The sequence shown here is derived from an EMBL/GenBank/DDBJ whole genome shotgun (WGS) entry which is preliminary data.</text>
</comment>
<reference evidence="5" key="1">
    <citation type="journal article" date="2015" name="Int. J. Syst. Evol. Microbiol.">
        <title>Rhizobium alvei sp. nov., isolated from a freshwater river.</title>
        <authorList>
            <person name="Sheu S.Y."/>
            <person name="Huang H.W."/>
            <person name="Young C.C."/>
            <person name="Chen W.M."/>
        </authorList>
    </citation>
    <scope>NUCLEOTIDE SEQUENCE</scope>
    <source>
        <strain evidence="5">TNR-22</strain>
    </source>
</reference>
<evidence type="ECO:0000256" key="2">
    <source>
        <dbReference type="PROSITE-ProRule" id="PRU00335"/>
    </source>
</evidence>
<dbReference type="PROSITE" id="PS50977">
    <property type="entry name" value="HTH_TETR_2"/>
    <property type="match status" value="1"/>
</dbReference>
<feature type="DNA-binding region" description="H-T-H motif" evidence="2">
    <location>
        <begin position="43"/>
        <end position="62"/>
    </location>
</feature>
<keyword evidence="1 2" id="KW-0238">DNA-binding</keyword>
<gene>
    <name evidence="5" type="ORF">Q4481_07230</name>
</gene>
<evidence type="ECO:0000259" key="4">
    <source>
        <dbReference type="PROSITE" id="PS50977"/>
    </source>
</evidence>
<reference evidence="5" key="2">
    <citation type="submission" date="2023-07" db="EMBL/GenBank/DDBJ databases">
        <authorList>
            <person name="Shen H."/>
        </authorList>
    </citation>
    <scope>NUCLEOTIDE SEQUENCE</scope>
    <source>
        <strain evidence="5">TNR-22</strain>
    </source>
</reference>
<proteinExistence type="predicted"/>
<sequence>MSDTSSNRRYSSPLRQSQTQETRERILRATSELLNLNPFGDVSMDEIAKSAGVERRTVFRHFPTREALFDAFWVYINEEMGASTLPSTLSELMHAPLTTFPQFDKNQGIIRASLHTPAGHAMRLRTLAARRKAFEACMGSAPVELDPDKGKIAEALFHLLYSAGAWELLKDYAGMTGKEAGEAVSWAMQTILKAAETAPDDQKNADEHNPKT</sequence>
<feature type="domain" description="HTH tetR-type" evidence="4">
    <location>
        <begin position="20"/>
        <end position="80"/>
    </location>
</feature>
<dbReference type="InterPro" id="IPR050109">
    <property type="entry name" value="HTH-type_TetR-like_transc_reg"/>
</dbReference>
<keyword evidence="6" id="KW-1185">Reference proteome</keyword>
<dbReference type="RefSeq" id="WP_304375657.1">
    <property type="nucleotide sequence ID" value="NZ_JAUOZU010000006.1"/>
</dbReference>
<dbReference type="InterPro" id="IPR009057">
    <property type="entry name" value="Homeodomain-like_sf"/>
</dbReference>
<dbReference type="Pfam" id="PF00440">
    <property type="entry name" value="TetR_N"/>
    <property type="match status" value="1"/>
</dbReference>
<protein>
    <submittedName>
        <fullName evidence="5">TetR/AcrR family transcriptional regulator</fullName>
    </submittedName>
</protein>
<dbReference type="Gene3D" id="1.10.357.10">
    <property type="entry name" value="Tetracycline Repressor, domain 2"/>
    <property type="match status" value="1"/>
</dbReference>
<dbReference type="SUPFAM" id="SSF46689">
    <property type="entry name" value="Homeodomain-like"/>
    <property type="match status" value="1"/>
</dbReference>
<feature type="region of interest" description="Disordered" evidence="3">
    <location>
        <begin position="1"/>
        <end position="22"/>
    </location>
</feature>
<dbReference type="PRINTS" id="PR00455">
    <property type="entry name" value="HTHTETR"/>
</dbReference>
<evidence type="ECO:0000313" key="5">
    <source>
        <dbReference type="EMBL" id="MDO6963745.1"/>
    </source>
</evidence>
<organism evidence="5 6">
    <name type="scientific">Rhizobium alvei</name>
    <dbReference type="NCBI Taxonomy" id="1132659"/>
    <lineage>
        <taxon>Bacteria</taxon>
        <taxon>Pseudomonadati</taxon>
        <taxon>Pseudomonadota</taxon>
        <taxon>Alphaproteobacteria</taxon>
        <taxon>Hyphomicrobiales</taxon>
        <taxon>Rhizobiaceae</taxon>
        <taxon>Rhizobium/Agrobacterium group</taxon>
        <taxon>Rhizobium</taxon>
    </lineage>
</organism>
<evidence type="ECO:0000313" key="6">
    <source>
        <dbReference type="Proteomes" id="UP001174932"/>
    </source>
</evidence>
<evidence type="ECO:0000256" key="3">
    <source>
        <dbReference type="SAM" id="MobiDB-lite"/>
    </source>
</evidence>
<dbReference type="InterPro" id="IPR001647">
    <property type="entry name" value="HTH_TetR"/>
</dbReference>